<reference evidence="3 4" key="1">
    <citation type="submission" date="2016-08" db="EMBL/GenBank/DDBJ databases">
        <authorList>
            <consortium name="Lentinula edodes genome sequencing consortium"/>
            <person name="Sakamoto Y."/>
            <person name="Nakade K."/>
            <person name="Sato S."/>
            <person name="Yoshida Y."/>
            <person name="Miyazaki K."/>
            <person name="Natsume S."/>
            <person name="Konno N."/>
        </authorList>
    </citation>
    <scope>NUCLEOTIDE SEQUENCE [LARGE SCALE GENOMIC DNA]</scope>
    <source>
        <strain evidence="3 4">NBRC 111202</strain>
    </source>
</reference>
<dbReference type="AlphaFoldDB" id="A0A1Q3ECE4"/>
<reference evidence="3 4" key="2">
    <citation type="submission" date="2017-02" db="EMBL/GenBank/DDBJ databases">
        <title>A genome survey and senescence transcriptome analysis in Lentinula edodes.</title>
        <authorList>
            <person name="Sakamoto Y."/>
            <person name="Nakade K."/>
            <person name="Sato S."/>
            <person name="Yoshida Y."/>
            <person name="Miyazaki K."/>
            <person name="Natsume S."/>
            <person name="Konno N."/>
        </authorList>
    </citation>
    <scope>NUCLEOTIDE SEQUENCE [LARGE SCALE GENOMIC DNA]</scope>
    <source>
        <strain evidence="3 4">NBRC 111202</strain>
    </source>
</reference>
<feature type="chain" id="PRO_5012207990" evidence="2">
    <location>
        <begin position="23"/>
        <end position="201"/>
    </location>
</feature>
<feature type="region of interest" description="Disordered" evidence="1">
    <location>
        <begin position="34"/>
        <end position="61"/>
    </location>
</feature>
<evidence type="ECO:0000313" key="3">
    <source>
        <dbReference type="EMBL" id="GAW04861.1"/>
    </source>
</evidence>
<protein>
    <submittedName>
        <fullName evidence="3">Uncharacterized protein</fullName>
    </submittedName>
</protein>
<proteinExistence type="predicted"/>
<accession>A0A1Q3ECE4</accession>
<evidence type="ECO:0000256" key="2">
    <source>
        <dbReference type="SAM" id="SignalP"/>
    </source>
</evidence>
<comment type="caution">
    <text evidence="3">The sequence shown here is derived from an EMBL/GenBank/DDBJ whole genome shotgun (WGS) entry which is preliminary data.</text>
</comment>
<organism evidence="3 4">
    <name type="scientific">Lentinula edodes</name>
    <name type="common">Shiitake mushroom</name>
    <name type="synonym">Lentinus edodes</name>
    <dbReference type="NCBI Taxonomy" id="5353"/>
    <lineage>
        <taxon>Eukaryota</taxon>
        <taxon>Fungi</taxon>
        <taxon>Dikarya</taxon>
        <taxon>Basidiomycota</taxon>
        <taxon>Agaricomycotina</taxon>
        <taxon>Agaricomycetes</taxon>
        <taxon>Agaricomycetidae</taxon>
        <taxon>Agaricales</taxon>
        <taxon>Marasmiineae</taxon>
        <taxon>Omphalotaceae</taxon>
        <taxon>Lentinula</taxon>
    </lineage>
</organism>
<feature type="signal peptide" evidence="2">
    <location>
        <begin position="1"/>
        <end position="22"/>
    </location>
</feature>
<gene>
    <name evidence="3" type="ORF">LENED_006678</name>
</gene>
<sequence length="201" mass="22069">MVSSKAASHLFALLCLWTVVLAVFASPLPAPSGELNKPVPAGDPSKPVPSGDLRKPAPASTQGEIRDVRVAFRSVTIKRHNKAYIGIGNTILTANKYAAGSLEVTTDSFIPTMVPTKENLSFNVAAVMYELHVYPTLGQAKFKDGAEEKEFIDKVLATKLPLKNFDDMDFVTRVMERLNTSSYIDQEVLGKWKKIQLEMSL</sequence>
<evidence type="ECO:0000313" key="4">
    <source>
        <dbReference type="Proteomes" id="UP000188533"/>
    </source>
</evidence>
<dbReference type="EMBL" id="BDGU01000214">
    <property type="protein sequence ID" value="GAW04861.1"/>
    <property type="molecule type" value="Genomic_DNA"/>
</dbReference>
<name>A0A1Q3ECE4_LENED</name>
<evidence type="ECO:0000256" key="1">
    <source>
        <dbReference type="SAM" id="MobiDB-lite"/>
    </source>
</evidence>
<keyword evidence="2" id="KW-0732">Signal</keyword>
<dbReference type="Proteomes" id="UP000188533">
    <property type="component" value="Unassembled WGS sequence"/>
</dbReference>
<keyword evidence="4" id="KW-1185">Reference proteome</keyword>